<dbReference type="OrthoDB" id="3228507at2759"/>
<dbReference type="InterPro" id="IPR015915">
    <property type="entry name" value="Kelch-typ_b-propeller"/>
</dbReference>
<keyword evidence="3" id="KW-1185">Reference proteome</keyword>
<dbReference type="SUPFAM" id="SSF117281">
    <property type="entry name" value="Kelch motif"/>
    <property type="match status" value="1"/>
</dbReference>
<accession>A0A9P6CP69</accession>
<dbReference type="EMBL" id="MU155428">
    <property type="protein sequence ID" value="KAF9473617.1"/>
    <property type="molecule type" value="Genomic_DNA"/>
</dbReference>
<gene>
    <name evidence="2" type="ORF">BDN70DRAFT_964168</name>
</gene>
<feature type="region of interest" description="Disordered" evidence="1">
    <location>
        <begin position="1"/>
        <end position="50"/>
    </location>
</feature>
<reference evidence="2" key="1">
    <citation type="submission" date="2020-11" db="EMBL/GenBank/DDBJ databases">
        <authorList>
            <consortium name="DOE Joint Genome Institute"/>
            <person name="Ahrendt S."/>
            <person name="Riley R."/>
            <person name="Andreopoulos W."/>
            <person name="Labutti K."/>
            <person name="Pangilinan J."/>
            <person name="Ruiz-Duenas F.J."/>
            <person name="Barrasa J.M."/>
            <person name="Sanchez-Garcia M."/>
            <person name="Camarero S."/>
            <person name="Miyauchi S."/>
            <person name="Serrano A."/>
            <person name="Linde D."/>
            <person name="Babiker R."/>
            <person name="Drula E."/>
            <person name="Ayuso-Fernandez I."/>
            <person name="Pacheco R."/>
            <person name="Padilla G."/>
            <person name="Ferreira P."/>
            <person name="Barriuso J."/>
            <person name="Kellner H."/>
            <person name="Castanera R."/>
            <person name="Alfaro M."/>
            <person name="Ramirez L."/>
            <person name="Pisabarro A.G."/>
            <person name="Kuo A."/>
            <person name="Tritt A."/>
            <person name="Lipzen A."/>
            <person name="He G."/>
            <person name="Yan M."/>
            <person name="Ng V."/>
            <person name="Cullen D."/>
            <person name="Martin F."/>
            <person name="Rosso M.-N."/>
            <person name="Henrissat B."/>
            <person name="Hibbett D."/>
            <person name="Martinez A.T."/>
            <person name="Grigoriev I.V."/>
        </authorList>
    </citation>
    <scope>NUCLEOTIDE SEQUENCE</scope>
    <source>
        <strain evidence="2">CIRM-BRFM 674</strain>
    </source>
</reference>
<comment type="caution">
    <text evidence="2">The sequence shown here is derived from an EMBL/GenBank/DDBJ whole genome shotgun (WGS) entry which is preliminary data.</text>
</comment>
<evidence type="ECO:0000313" key="2">
    <source>
        <dbReference type="EMBL" id="KAF9473617.1"/>
    </source>
</evidence>
<evidence type="ECO:0008006" key="4">
    <source>
        <dbReference type="Google" id="ProtNLM"/>
    </source>
</evidence>
<dbReference type="Gene3D" id="2.120.10.80">
    <property type="entry name" value="Kelch-type beta propeller"/>
    <property type="match status" value="1"/>
</dbReference>
<name>A0A9P6CP69_9AGAR</name>
<feature type="compositionally biased region" description="Low complexity" evidence="1">
    <location>
        <begin position="40"/>
        <end position="50"/>
    </location>
</feature>
<evidence type="ECO:0000313" key="3">
    <source>
        <dbReference type="Proteomes" id="UP000807469"/>
    </source>
</evidence>
<dbReference type="AlphaFoldDB" id="A0A9P6CP69"/>
<protein>
    <recommendedName>
        <fullName evidence="4">Kelch repeat-containing protein</fullName>
    </recommendedName>
</protein>
<evidence type="ECO:0000256" key="1">
    <source>
        <dbReference type="SAM" id="MobiDB-lite"/>
    </source>
</evidence>
<organism evidence="2 3">
    <name type="scientific">Pholiota conissans</name>
    <dbReference type="NCBI Taxonomy" id="109636"/>
    <lineage>
        <taxon>Eukaryota</taxon>
        <taxon>Fungi</taxon>
        <taxon>Dikarya</taxon>
        <taxon>Basidiomycota</taxon>
        <taxon>Agaricomycotina</taxon>
        <taxon>Agaricomycetes</taxon>
        <taxon>Agaricomycetidae</taxon>
        <taxon>Agaricales</taxon>
        <taxon>Agaricineae</taxon>
        <taxon>Strophariaceae</taxon>
        <taxon>Pholiota</taxon>
    </lineage>
</organism>
<dbReference type="Proteomes" id="UP000807469">
    <property type="component" value="Unassembled WGS sequence"/>
</dbReference>
<sequence length="246" mass="27671">MSNSISLGSTARTRPIRITRARNAQKQAQKTREQRPASISTNNNANARTNSNLEIQPATGECPPYNDHFGTVEDHSNHKVYLIGGFRCGTRDNMPTSDFSVCDTNHLTFRKPHAPFSREEQSRCRKPLPRISFPGFTLLRIAGVSYVALLGGYDAKSEQVRSNIIIIDPAKREWWTLSIEGEGVAPRISPAIVAIGNCIYVFSGYRRFGDDPQPYDSYSIAEYFPEREVWRWSTRDQPYSGSIPPG</sequence>
<proteinExistence type="predicted"/>